<dbReference type="RefSeq" id="WP_204118395.1">
    <property type="nucleotide sequence ID" value="NZ_BOLV01000004.1"/>
</dbReference>
<feature type="compositionally biased region" description="Low complexity" evidence="1">
    <location>
        <begin position="210"/>
        <end position="226"/>
    </location>
</feature>
<evidence type="ECO:0000313" key="3">
    <source>
        <dbReference type="Proteomes" id="UP001597199"/>
    </source>
</evidence>
<evidence type="ECO:0008006" key="4">
    <source>
        <dbReference type="Google" id="ProtNLM"/>
    </source>
</evidence>
<gene>
    <name evidence="2" type="ORF">ACFQ41_12355</name>
</gene>
<feature type="compositionally biased region" description="Basic and acidic residues" evidence="1">
    <location>
        <begin position="227"/>
        <end position="236"/>
    </location>
</feature>
<feature type="compositionally biased region" description="Low complexity" evidence="1">
    <location>
        <begin position="237"/>
        <end position="248"/>
    </location>
</feature>
<organism evidence="2 3">
    <name type="scientific">Lacticaseibacillus suilingensis</name>
    <dbReference type="NCBI Taxonomy" id="2799577"/>
    <lineage>
        <taxon>Bacteria</taxon>
        <taxon>Bacillati</taxon>
        <taxon>Bacillota</taxon>
        <taxon>Bacilli</taxon>
        <taxon>Lactobacillales</taxon>
        <taxon>Lactobacillaceae</taxon>
        <taxon>Lacticaseibacillus</taxon>
    </lineage>
</organism>
<evidence type="ECO:0000256" key="1">
    <source>
        <dbReference type="SAM" id="MobiDB-lite"/>
    </source>
</evidence>
<accession>A0ABW4BHX4</accession>
<dbReference type="EMBL" id="JBHTOA010000048">
    <property type="protein sequence ID" value="MFD1400101.1"/>
    <property type="molecule type" value="Genomic_DNA"/>
</dbReference>
<name>A0ABW4BHX4_9LACO</name>
<feature type="region of interest" description="Disordered" evidence="1">
    <location>
        <begin position="208"/>
        <end position="279"/>
    </location>
</feature>
<sequence>MKKLIALVCVVLGIAVGGGVFWQRQLHVEAATAALRTLNTSAKVLASDDFISDPSSNLATAQLNHVAYAKQQMRQYLSVLSNKQRAQYQAAEQQLTAAKVYTAIFEETHNVLGTDEVIMDQAYNNTTLMQAYARLKQNGPRYAKHIARKVQLVEQQVTALRKVQQVQTEPSSAQIEAARSAVTAVASPAFQQTYLPIVDEVASQQPAVKANTANTSPSATPAAGEAAEAKPNHDEQTPTTPAQTPATTSGEGYQQPVDDSVSTATPAASPDENDDSDEAAEEAVIGAGGLFDTMAEASAALKLAQAGSPNRPATAYSVVLADGSKHYTWDWLPSGN</sequence>
<proteinExistence type="predicted"/>
<protein>
    <recommendedName>
        <fullName evidence="4">Lipoprotein</fullName>
    </recommendedName>
</protein>
<reference evidence="3" key="1">
    <citation type="journal article" date="2019" name="Int. J. Syst. Evol. Microbiol.">
        <title>The Global Catalogue of Microorganisms (GCM) 10K type strain sequencing project: providing services to taxonomists for standard genome sequencing and annotation.</title>
        <authorList>
            <consortium name="The Broad Institute Genomics Platform"/>
            <consortium name="The Broad Institute Genome Sequencing Center for Infectious Disease"/>
            <person name="Wu L."/>
            <person name="Ma J."/>
        </authorList>
    </citation>
    <scope>NUCLEOTIDE SEQUENCE [LARGE SCALE GENOMIC DNA]</scope>
    <source>
        <strain evidence="3">CCM 9110</strain>
    </source>
</reference>
<dbReference type="Proteomes" id="UP001597199">
    <property type="component" value="Unassembled WGS sequence"/>
</dbReference>
<comment type="caution">
    <text evidence="2">The sequence shown here is derived from an EMBL/GenBank/DDBJ whole genome shotgun (WGS) entry which is preliminary data.</text>
</comment>
<keyword evidence="3" id="KW-1185">Reference proteome</keyword>
<evidence type="ECO:0000313" key="2">
    <source>
        <dbReference type="EMBL" id="MFD1400101.1"/>
    </source>
</evidence>